<dbReference type="RefSeq" id="WP_271172943.1">
    <property type="nucleotide sequence ID" value="NZ_BSEJ01000005.1"/>
</dbReference>
<dbReference type="GO" id="GO:0003700">
    <property type="term" value="F:DNA-binding transcription factor activity"/>
    <property type="evidence" value="ECO:0007669"/>
    <property type="project" value="InterPro"/>
</dbReference>
<organism evidence="3 4">
    <name type="scientific">Microbacterium barkeri</name>
    <dbReference type="NCBI Taxonomy" id="33917"/>
    <lineage>
        <taxon>Bacteria</taxon>
        <taxon>Bacillati</taxon>
        <taxon>Actinomycetota</taxon>
        <taxon>Actinomycetes</taxon>
        <taxon>Micrococcales</taxon>
        <taxon>Microbacteriaceae</taxon>
        <taxon>Microbacterium</taxon>
    </lineage>
</organism>
<accession>A0A9W6H2E4</accession>
<dbReference type="Proteomes" id="UP001142462">
    <property type="component" value="Unassembled WGS sequence"/>
</dbReference>
<dbReference type="InterPro" id="IPR009061">
    <property type="entry name" value="DNA-bd_dom_put_sf"/>
</dbReference>
<protein>
    <submittedName>
        <fullName evidence="3">Transcriptional regulator</fullName>
    </submittedName>
</protein>
<name>A0A9W6H2E4_9MICO</name>
<dbReference type="GO" id="GO:0003677">
    <property type="term" value="F:DNA binding"/>
    <property type="evidence" value="ECO:0007669"/>
    <property type="project" value="UniProtKB-KW"/>
</dbReference>
<dbReference type="Pfam" id="PF13411">
    <property type="entry name" value="MerR_1"/>
    <property type="match status" value="1"/>
</dbReference>
<evidence type="ECO:0000259" key="2">
    <source>
        <dbReference type="PROSITE" id="PS50937"/>
    </source>
</evidence>
<dbReference type="AlphaFoldDB" id="A0A9W6H2E4"/>
<dbReference type="PROSITE" id="PS50937">
    <property type="entry name" value="HTH_MERR_2"/>
    <property type="match status" value="1"/>
</dbReference>
<dbReference type="InterPro" id="IPR047057">
    <property type="entry name" value="MerR_fam"/>
</dbReference>
<dbReference type="SUPFAM" id="SSF46955">
    <property type="entry name" value="Putative DNA-binding domain"/>
    <property type="match status" value="1"/>
</dbReference>
<reference evidence="3" key="2">
    <citation type="submission" date="2023-01" db="EMBL/GenBank/DDBJ databases">
        <authorList>
            <person name="Sun Q."/>
            <person name="Evtushenko L."/>
        </authorList>
    </citation>
    <scope>NUCLEOTIDE SEQUENCE</scope>
    <source>
        <strain evidence="3">VKM Ac-1020</strain>
    </source>
</reference>
<proteinExistence type="predicted"/>
<feature type="domain" description="HTH merR-type" evidence="2">
    <location>
        <begin position="1"/>
        <end position="70"/>
    </location>
</feature>
<keyword evidence="4" id="KW-1185">Reference proteome</keyword>
<gene>
    <name evidence="3" type="ORF">GCM10017576_13590</name>
</gene>
<keyword evidence="1" id="KW-0238">DNA-binding</keyword>
<evidence type="ECO:0000256" key="1">
    <source>
        <dbReference type="ARBA" id="ARBA00023125"/>
    </source>
</evidence>
<dbReference type="EMBL" id="BSEJ01000005">
    <property type="protein sequence ID" value="GLJ61230.1"/>
    <property type="molecule type" value="Genomic_DNA"/>
</dbReference>
<dbReference type="SMART" id="SM00422">
    <property type="entry name" value="HTH_MERR"/>
    <property type="match status" value="1"/>
</dbReference>
<sequence>MKLSELAARTRTSTATLKFWIREGILPPGELRNQTTAVYGEGHVERIALVRTLREEFDLPIARIRALVVRIDDPRVPLLDIMEECQLIATGLRAGDAGQDARVPRLLADVGWPDATSVARDALSAALRDAEAVGVTFGREALARYARMLAEFAREDIASIRTDGTRDAVARALLQGAAAQTRVLVALNQLAHTSAAISDALARAQAGGTALGAGPAEADPAGPAD</sequence>
<evidence type="ECO:0000313" key="3">
    <source>
        <dbReference type="EMBL" id="GLJ61230.1"/>
    </source>
</evidence>
<reference evidence="3" key="1">
    <citation type="journal article" date="2014" name="Int. J. Syst. Evol. Microbiol.">
        <title>Complete genome sequence of Corynebacterium casei LMG S-19264T (=DSM 44701T), isolated from a smear-ripened cheese.</title>
        <authorList>
            <consortium name="US DOE Joint Genome Institute (JGI-PGF)"/>
            <person name="Walter F."/>
            <person name="Albersmeier A."/>
            <person name="Kalinowski J."/>
            <person name="Ruckert C."/>
        </authorList>
    </citation>
    <scope>NUCLEOTIDE SEQUENCE</scope>
    <source>
        <strain evidence="3">VKM Ac-1020</strain>
    </source>
</reference>
<dbReference type="InterPro" id="IPR000551">
    <property type="entry name" value="MerR-type_HTH_dom"/>
</dbReference>
<comment type="caution">
    <text evidence="3">The sequence shown here is derived from an EMBL/GenBank/DDBJ whole genome shotgun (WGS) entry which is preliminary data.</text>
</comment>
<dbReference type="PANTHER" id="PTHR30204:SF98">
    <property type="entry name" value="HTH-TYPE TRANSCRIPTIONAL REGULATOR ADHR"/>
    <property type="match status" value="1"/>
</dbReference>
<dbReference type="PANTHER" id="PTHR30204">
    <property type="entry name" value="REDOX-CYCLING DRUG-SENSING TRANSCRIPTIONAL ACTIVATOR SOXR"/>
    <property type="match status" value="1"/>
</dbReference>
<evidence type="ECO:0000313" key="4">
    <source>
        <dbReference type="Proteomes" id="UP001142462"/>
    </source>
</evidence>
<dbReference type="Gene3D" id="1.10.1660.10">
    <property type="match status" value="1"/>
</dbReference>